<evidence type="ECO:0000313" key="8">
    <source>
        <dbReference type="Proteomes" id="UP000243650"/>
    </source>
</evidence>
<evidence type="ECO:0000256" key="1">
    <source>
        <dbReference type="ARBA" id="ARBA00022714"/>
    </source>
</evidence>
<accession>A0A2P6MJ90</accession>
<keyword evidence="5" id="KW-1015">Disulfide bond</keyword>
<dbReference type="Pfam" id="PF00355">
    <property type="entry name" value="Rieske"/>
    <property type="match status" value="1"/>
</dbReference>
<dbReference type="InterPro" id="IPR006311">
    <property type="entry name" value="TAT_signal"/>
</dbReference>
<keyword evidence="4" id="KW-0411">Iron-sulfur</keyword>
<sequence>MGNKKNVRNQREGKDELVQLVSNVNRADDVDLNRRAFIKATAGMSIALGLATIPFSIRAAIGMEEDDDAKEIIALDELPRGKSATFYYPEESDPALLIHTKSGELLAYNSACTHLMCPVFYESEKEELVCPCHKGYFDLKSGHPTAGPPQRELPRIDVEVRNGVVYAVGRQVRHG</sequence>
<evidence type="ECO:0000259" key="6">
    <source>
        <dbReference type="PROSITE" id="PS51296"/>
    </source>
</evidence>
<keyword evidence="1" id="KW-0001">2Fe-2S</keyword>
<dbReference type="GO" id="GO:0046872">
    <property type="term" value="F:metal ion binding"/>
    <property type="evidence" value="ECO:0007669"/>
    <property type="project" value="UniProtKB-KW"/>
</dbReference>
<dbReference type="InterPro" id="IPR017941">
    <property type="entry name" value="Rieske_2Fe-2S"/>
</dbReference>
<dbReference type="GO" id="GO:0016705">
    <property type="term" value="F:oxidoreductase activity, acting on paired donors, with incorporation or reduction of molecular oxygen"/>
    <property type="evidence" value="ECO:0007669"/>
    <property type="project" value="UniProtKB-ARBA"/>
</dbReference>
<dbReference type="PROSITE" id="PS51296">
    <property type="entry name" value="RIESKE"/>
    <property type="match status" value="1"/>
</dbReference>
<keyword evidence="8" id="KW-1185">Reference proteome</keyword>
<dbReference type="OrthoDB" id="9802613at2"/>
<dbReference type="CDD" id="cd03467">
    <property type="entry name" value="Rieske"/>
    <property type="match status" value="1"/>
</dbReference>
<name>A0A2P6MJ90_ALKUR</name>
<dbReference type="Gene3D" id="2.102.10.10">
    <property type="entry name" value="Rieske [2Fe-2S] iron-sulphur domain"/>
    <property type="match status" value="1"/>
</dbReference>
<comment type="caution">
    <text evidence="7">The sequence shown here is derived from an EMBL/GenBank/DDBJ whole genome shotgun (WGS) entry which is preliminary data.</text>
</comment>
<feature type="domain" description="Rieske" evidence="6">
    <location>
        <begin position="70"/>
        <end position="167"/>
    </location>
</feature>
<evidence type="ECO:0000256" key="2">
    <source>
        <dbReference type="ARBA" id="ARBA00022723"/>
    </source>
</evidence>
<evidence type="ECO:0000256" key="3">
    <source>
        <dbReference type="ARBA" id="ARBA00023004"/>
    </source>
</evidence>
<keyword evidence="3" id="KW-0408">Iron</keyword>
<dbReference type="InterPro" id="IPR036922">
    <property type="entry name" value="Rieske_2Fe-2S_sf"/>
</dbReference>
<keyword evidence="2" id="KW-0479">Metal-binding</keyword>
<organism evidence="7 8">
    <name type="scientific">Alkalicoccus urumqiensis</name>
    <name type="common">Bacillus urumqiensis</name>
    <dbReference type="NCBI Taxonomy" id="1548213"/>
    <lineage>
        <taxon>Bacteria</taxon>
        <taxon>Bacillati</taxon>
        <taxon>Bacillota</taxon>
        <taxon>Bacilli</taxon>
        <taxon>Bacillales</taxon>
        <taxon>Bacillaceae</taxon>
        <taxon>Alkalicoccus</taxon>
    </lineage>
</organism>
<proteinExistence type="predicted"/>
<evidence type="ECO:0000256" key="4">
    <source>
        <dbReference type="ARBA" id="ARBA00023014"/>
    </source>
</evidence>
<dbReference type="Proteomes" id="UP000243650">
    <property type="component" value="Unassembled WGS sequence"/>
</dbReference>
<dbReference type="RefSeq" id="WP_105958536.1">
    <property type="nucleotide sequence ID" value="NZ_PVNS01000004.1"/>
</dbReference>
<protein>
    <submittedName>
        <fullName evidence="7">(2Fe-2S)-binding protein</fullName>
    </submittedName>
</protein>
<dbReference type="PROSITE" id="PS51318">
    <property type="entry name" value="TAT"/>
    <property type="match status" value="1"/>
</dbReference>
<dbReference type="EMBL" id="PVNS01000004">
    <property type="protein sequence ID" value="PRO66346.1"/>
    <property type="molecule type" value="Genomic_DNA"/>
</dbReference>
<dbReference type="InterPro" id="IPR014349">
    <property type="entry name" value="Rieske_Fe-S_prot"/>
</dbReference>
<dbReference type="GO" id="GO:0004497">
    <property type="term" value="F:monooxygenase activity"/>
    <property type="evidence" value="ECO:0007669"/>
    <property type="project" value="UniProtKB-ARBA"/>
</dbReference>
<dbReference type="AlphaFoldDB" id="A0A2P6MJ90"/>
<gene>
    <name evidence="7" type="ORF">C6I21_05960</name>
</gene>
<dbReference type="SUPFAM" id="SSF50022">
    <property type="entry name" value="ISP domain"/>
    <property type="match status" value="1"/>
</dbReference>
<dbReference type="PANTHER" id="PTHR10134">
    <property type="entry name" value="CYTOCHROME B-C1 COMPLEX SUBUNIT RIESKE, MITOCHONDRIAL"/>
    <property type="match status" value="1"/>
</dbReference>
<evidence type="ECO:0000256" key="5">
    <source>
        <dbReference type="ARBA" id="ARBA00023157"/>
    </source>
</evidence>
<evidence type="ECO:0000313" key="7">
    <source>
        <dbReference type="EMBL" id="PRO66346.1"/>
    </source>
</evidence>
<dbReference type="GO" id="GO:0051537">
    <property type="term" value="F:2 iron, 2 sulfur cluster binding"/>
    <property type="evidence" value="ECO:0007669"/>
    <property type="project" value="UniProtKB-KW"/>
</dbReference>
<reference evidence="7 8" key="1">
    <citation type="submission" date="2018-03" db="EMBL/GenBank/DDBJ databases">
        <title>Bacillus urumqiensis sp. nov., a moderately haloalkaliphilic bacterium isolated from a salt lake.</title>
        <authorList>
            <person name="Zhao B."/>
            <person name="Liao Z."/>
        </authorList>
    </citation>
    <scope>NUCLEOTIDE SEQUENCE [LARGE SCALE GENOMIC DNA]</scope>
    <source>
        <strain evidence="7 8">BZ-SZ-XJ18</strain>
    </source>
</reference>